<organism evidence="8 9">
    <name type="scientific">Granulicella pectinivorans</name>
    <dbReference type="NCBI Taxonomy" id="474950"/>
    <lineage>
        <taxon>Bacteria</taxon>
        <taxon>Pseudomonadati</taxon>
        <taxon>Acidobacteriota</taxon>
        <taxon>Terriglobia</taxon>
        <taxon>Terriglobales</taxon>
        <taxon>Acidobacteriaceae</taxon>
        <taxon>Granulicella</taxon>
    </lineage>
</organism>
<dbReference type="OrthoDB" id="9812472at2"/>
<dbReference type="NCBIfam" id="NF003975">
    <property type="entry name" value="PRK05467.1-4"/>
    <property type="match status" value="1"/>
</dbReference>
<comment type="cofactor">
    <cofactor evidence="1">
        <name>L-ascorbate</name>
        <dbReference type="ChEBI" id="CHEBI:38290"/>
    </cofactor>
</comment>
<keyword evidence="4" id="KW-0223">Dioxygenase</keyword>
<dbReference type="NCBIfam" id="NF003974">
    <property type="entry name" value="PRK05467.1-3"/>
    <property type="match status" value="1"/>
</dbReference>
<dbReference type="InterPro" id="IPR041097">
    <property type="entry name" value="PKHD_C"/>
</dbReference>
<dbReference type="Proteomes" id="UP000199024">
    <property type="component" value="Unassembled WGS sequence"/>
</dbReference>
<dbReference type="GO" id="GO:0006879">
    <property type="term" value="P:intracellular iron ion homeostasis"/>
    <property type="evidence" value="ECO:0007669"/>
    <property type="project" value="TreeGrafter"/>
</dbReference>
<dbReference type="AlphaFoldDB" id="A0A1I6L244"/>
<dbReference type="InterPro" id="IPR044862">
    <property type="entry name" value="Pro_4_hyd_alph_FE2OG_OXY"/>
</dbReference>
<dbReference type="Gene3D" id="4.10.860.20">
    <property type="entry name" value="Rabenosyn, Rab binding domain"/>
    <property type="match status" value="1"/>
</dbReference>
<keyword evidence="9" id="KW-1185">Reference proteome</keyword>
<dbReference type="InterPro" id="IPR005123">
    <property type="entry name" value="Oxoglu/Fe-dep_dioxygenase_dom"/>
</dbReference>
<dbReference type="GO" id="GO:0016706">
    <property type="term" value="F:2-oxoglutarate-dependent dioxygenase activity"/>
    <property type="evidence" value="ECO:0007669"/>
    <property type="project" value="InterPro"/>
</dbReference>
<proteinExistence type="inferred from homology"/>
<accession>A0A1I6L244</accession>
<dbReference type="Gene3D" id="2.60.120.620">
    <property type="entry name" value="q2cbj1_9rhob like domain"/>
    <property type="match status" value="1"/>
</dbReference>
<evidence type="ECO:0000256" key="1">
    <source>
        <dbReference type="ARBA" id="ARBA00001961"/>
    </source>
</evidence>
<dbReference type="RefSeq" id="WP_089841328.1">
    <property type="nucleotide sequence ID" value="NZ_FOZL01000001.1"/>
</dbReference>
<dbReference type="NCBIfam" id="NF003973">
    <property type="entry name" value="PRK05467.1-2"/>
    <property type="match status" value="1"/>
</dbReference>
<keyword evidence="6" id="KW-0408">Iron</keyword>
<dbReference type="GO" id="GO:0006974">
    <property type="term" value="P:DNA damage response"/>
    <property type="evidence" value="ECO:0007669"/>
    <property type="project" value="TreeGrafter"/>
</dbReference>
<evidence type="ECO:0000313" key="8">
    <source>
        <dbReference type="EMBL" id="SFR97502.1"/>
    </source>
</evidence>
<keyword evidence="3" id="KW-0847">Vitamin C</keyword>
<dbReference type="PROSITE" id="PS51471">
    <property type="entry name" value="FE2OG_OXY"/>
    <property type="match status" value="1"/>
</dbReference>
<name>A0A1I6L244_9BACT</name>
<dbReference type="GO" id="GO:0005506">
    <property type="term" value="F:iron ion binding"/>
    <property type="evidence" value="ECO:0007669"/>
    <property type="project" value="InterPro"/>
</dbReference>
<gene>
    <name evidence="8" type="ORF">SAMN05421771_0139</name>
</gene>
<evidence type="ECO:0000256" key="6">
    <source>
        <dbReference type="ARBA" id="ARBA00023004"/>
    </source>
</evidence>
<dbReference type="Pfam" id="PF13640">
    <property type="entry name" value="2OG-FeII_Oxy_3"/>
    <property type="match status" value="1"/>
</dbReference>
<evidence type="ECO:0000259" key="7">
    <source>
        <dbReference type="PROSITE" id="PS51471"/>
    </source>
</evidence>
<feature type="domain" description="Fe2OG dioxygenase" evidence="7">
    <location>
        <begin position="78"/>
        <end position="178"/>
    </location>
</feature>
<keyword evidence="2" id="KW-0479">Metal-binding</keyword>
<keyword evidence="5" id="KW-0560">Oxidoreductase</keyword>
<dbReference type="SMART" id="SM00702">
    <property type="entry name" value="P4Hc"/>
    <property type="match status" value="1"/>
</dbReference>
<dbReference type="HAMAP" id="MF_00657">
    <property type="entry name" value="Hydroxyl_YbiX"/>
    <property type="match status" value="1"/>
</dbReference>
<dbReference type="GO" id="GO:0031418">
    <property type="term" value="F:L-ascorbic acid binding"/>
    <property type="evidence" value="ECO:0007669"/>
    <property type="project" value="UniProtKB-KW"/>
</dbReference>
<dbReference type="STRING" id="474950.SAMN05421771_0139"/>
<dbReference type="EMBL" id="FOZL01000001">
    <property type="protein sequence ID" value="SFR97502.1"/>
    <property type="molecule type" value="Genomic_DNA"/>
</dbReference>
<dbReference type="PANTHER" id="PTHR41536">
    <property type="entry name" value="PKHD-TYPE HYDROXYLASE YBIX"/>
    <property type="match status" value="1"/>
</dbReference>
<evidence type="ECO:0000313" key="9">
    <source>
        <dbReference type="Proteomes" id="UP000199024"/>
    </source>
</evidence>
<evidence type="ECO:0000256" key="4">
    <source>
        <dbReference type="ARBA" id="ARBA00022964"/>
    </source>
</evidence>
<dbReference type="InterPro" id="IPR023550">
    <property type="entry name" value="PKHD_hydroxylase"/>
</dbReference>
<protein>
    <submittedName>
        <fullName evidence="8">PKHD-type hydroxylase</fullName>
    </submittedName>
</protein>
<evidence type="ECO:0000256" key="3">
    <source>
        <dbReference type="ARBA" id="ARBA00022896"/>
    </source>
</evidence>
<dbReference type="Pfam" id="PF18331">
    <property type="entry name" value="PKHD_C"/>
    <property type="match status" value="1"/>
</dbReference>
<evidence type="ECO:0000256" key="5">
    <source>
        <dbReference type="ARBA" id="ARBA00023002"/>
    </source>
</evidence>
<sequence length="226" mass="24520">MLITIPDVLTAEQVSYARAKLDAAQWVDGRVTAGHQSARTKDNMQLPEGHPVALELGEMILGALGANPLFVSAALPLRVFPPLFNSYAGGQSFGVHVDNSIRQDERTGGRIRTDISATLFLTAPEDYDGGELMVEDTYGAHSVKLPAGHMVLYPSTSLHRVTPVTRGARVSSFFWLQSMIRSDADRALLFDLDQGIQRVSAEAPGSGAAVALTGVYHNLMRRWAEM</sequence>
<evidence type="ECO:0000256" key="2">
    <source>
        <dbReference type="ARBA" id="ARBA00022723"/>
    </source>
</evidence>
<dbReference type="PANTHER" id="PTHR41536:SF1">
    <property type="entry name" value="PKHD-TYPE HYDROXYLASE YBIX"/>
    <property type="match status" value="1"/>
</dbReference>
<dbReference type="InterPro" id="IPR006620">
    <property type="entry name" value="Pro_4_hyd_alph"/>
</dbReference>
<reference evidence="8 9" key="1">
    <citation type="submission" date="2016-10" db="EMBL/GenBank/DDBJ databases">
        <authorList>
            <person name="de Groot N.N."/>
        </authorList>
    </citation>
    <scope>NUCLEOTIDE SEQUENCE [LARGE SCALE GENOMIC DNA]</scope>
    <source>
        <strain evidence="8 9">DSM 21001</strain>
    </source>
</reference>